<gene>
    <name evidence="6" type="ORF">GCM10007414_32710</name>
</gene>
<keyword evidence="1 4" id="KW-0805">Transcription regulation</keyword>
<proteinExistence type="inferred from homology"/>
<evidence type="ECO:0000256" key="2">
    <source>
        <dbReference type="ARBA" id="ARBA00023125"/>
    </source>
</evidence>
<dbReference type="CDD" id="cd00090">
    <property type="entry name" value="HTH_ARSR"/>
    <property type="match status" value="1"/>
</dbReference>
<dbReference type="Pfam" id="PF12802">
    <property type="entry name" value="MarR_2"/>
    <property type="match status" value="1"/>
</dbReference>
<dbReference type="InterPro" id="IPR052362">
    <property type="entry name" value="HTH-GbsR_regulator"/>
</dbReference>
<evidence type="ECO:0000259" key="5">
    <source>
        <dbReference type="Pfam" id="PF12802"/>
    </source>
</evidence>
<dbReference type="Gene3D" id="1.10.10.10">
    <property type="entry name" value="Winged helix-like DNA-binding domain superfamily/Winged helix DNA-binding domain"/>
    <property type="match status" value="1"/>
</dbReference>
<name>A0ABQ1I637_9ALTE</name>
<feature type="domain" description="HTH marR-type" evidence="5">
    <location>
        <begin position="22"/>
        <end position="80"/>
    </location>
</feature>
<evidence type="ECO:0000313" key="7">
    <source>
        <dbReference type="Proteomes" id="UP000651977"/>
    </source>
</evidence>
<evidence type="ECO:0000256" key="3">
    <source>
        <dbReference type="ARBA" id="ARBA00023163"/>
    </source>
</evidence>
<evidence type="ECO:0000256" key="4">
    <source>
        <dbReference type="PIRNR" id="PIRNR006707"/>
    </source>
</evidence>
<dbReference type="InterPro" id="IPR000835">
    <property type="entry name" value="HTH_MarR-typ"/>
</dbReference>
<dbReference type="InterPro" id="IPR036388">
    <property type="entry name" value="WH-like_DNA-bd_sf"/>
</dbReference>
<reference evidence="7" key="1">
    <citation type="journal article" date="2019" name="Int. J. Syst. Evol. Microbiol.">
        <title>The Global Catalogue of Microorganisms (GCM) 10K type strain sequencing project: providing services to taxonomists for standard genome sequencing and annotation.</title>
        <authorList>
            <consortium name="The Broad Institute Genomics Platform"/>
            <consortium name="The Broad Institute Genome Sequencing Center for Infectious Disease"/>
            <person name="Wu L."/>
            <person name="Ma J."/>
        </authorList>
    </citation>
    <scope>NUCLEOTIDE SEQUENCE [LARGE SCALE GENOMIC DNA]</scope>
    <source>
        <strain evidence="7">CGMCC 1.10131</strain>
    </source>
</reference>
<sequence>MQLSEKSQAFVLHFGEMGSRWGFNRTVGQILALLVINQHPLHAEQIMQQLGISRGNVSMGLKELQSWRLVKLSHQAGQRREFYTAAGSIWDMAKTVFEERSKREVDPTLSLLRSNLLEQPDNEEDQFTQQKMKEIHDLLELITQWSNTLNSFSPEQLQQLMKMGSGLNKLLELKDKIVGNKGTAASEYAYSP</sequence>
<dbReference type="RefSeq" id="WP_055733486.1">
    <property type="nucleotide sequence ID" value="NZ_BMDY01000023.1"/>
</dbReference>
<dbReference type="SUPFAM" id="SSF46785">
    <property type="entry name" value="Winged helix' DNA-binding domain"/>
    <property type="match status" value="1"/>
</dbReference>
<keyword evidence="7" id="KW-1185">Reference proteome</keyword>
<evidence type="ECO:0000313" key="6">
    <source>
        <dbReference type="EMBL" id="GGB16741.1"/>
    </source>
</evidence>
<protein>
    <recommendedName>
        <fullName evidence="4">HTH-type transcriptional regulator</fullName>
    </recommendedName>
</protein>
<dbReference type="InterPro" id="IPR011991">
    <property type="entry name" value="ArsR-like_HTH"/>
</dbReference>
<dbReference type="EMBL" id="BMDY01000023">
    <property type="protein sequence ID" value="GGB16741.1"/>
    <property type="molecule type" value="Genomic_DNA"/>
</dbReference>
<comment type="similarity">
    <text evidence="4">Belongs to the GbsR family.</text>
</comment>
<dbReference type="PANTHER" id="PTHR38465">
    <property type="entry name" value="HTH-TYPE TRANSCRIPTIONAL REGULATOR MJ1563-RELATED"/>
    <property type="match status" value="1"/>
</dbReference>
<dbReference type="PANTHER" id="PTHR38465:SF1">
    <property type="entry name" value="HTH-TYPE TRANSCRIPTIONAL REGULATOR MJ1563-RELATED"/>
    <property type="match status" value="1"/>
</dbReference>
<accession>A0ABQ1I637</accession>
<keyword evidence="3 4" id="KW-0804">Transcription</keyword>
<keyword evidence="2 4" id="KW-0238">DNA-binding</keyword>
<dbReference type="InterPro" id="IPR036390">
    <property type="entry name" value="WH_DNA-bd_sf"/>
</dbReference>
<evidence type="ECO:0000256" key="1">
    <source>
        <dbReference type="ARBA" id="ARBA00023015"/>
    </source>
</evidence>
<organism evidence="6 7">
    <name type="scientific">Agarivorans gilvus</name>
    <dbReference type="NCBI Taxonomy" id="680279"/>
    <lineage>
        <taxon>Bacteria</taxon>
        <taxon>Pseudomonadati</taxon>
        <taxon>Pseudomonadota</taxon>
        <taxon>Gammaproteobacteria</taxon>
        <taxon>Alteromonadales</taxon>
        <taxon>Alteromonadaceae</taxon>
        <taxon>Agarivorans</taxon>
    </lineage>
</organism>
<comment type="caution">
    <text evidence="6">The sequence shown here is derived from an EMBL/GenBank/DDBJ whole genome shotgun (WGS) entry which is preliminary data.</text>
</comment>
<dbReference type="InterPro" id="IPR026282">
    <property type="entry name" value="MJ1563"/>
</dbReference>
<dbReference type="PIRSF" id="PIRSF006707">
    <property type="entry name" value="MJ1563"/>
    <property type="match status" value="1"/>
</dbReference>
<dbReference type="Proteomes" id="UP000651977">
    <property type="component" value="Unassembled WGS sequence"/>
</dbReference>